<sequence>MLSVTSPRIIDAAAATARRWAQRSTAHPEPSAARLLARVLRHPEGLPFTLDFVDRVLRPEDPTVAARALADLARRPAPFLPPALRLGLAAVRTSPTLALPAVRPAFTALVGDLVIDVGRRLGPALERLQRDGCALNINLLGEAVLGDEHARARLAQTAALLERPDVDYVSLKVSAVLGPHSPWAHDATVAEAVARLRPLMERARDLGKFVNLDMEEYRDLHLTLDVFDRLAMAPDLLGVRAGIAVQTYLRESPLVLRRIDDLARDRVAAGGVPLKVRLVKGANMAMERVQAELRGWPSPVLPSKAATDASYLRALDFCLTPERASRLKVGVASHNVFTLAAAWELATARGVTDQMDVEMLAGMGVPLRRVLQEEIGRVRLYVPVVPRRDFDVAIAYLVRRLEENAANENFMSGAAGLGHDAQFLAREEQRFRAAAALADDPGPPGWAVQHRAPAPVGFGNASDTDPALPSNQEWARTIHRRLPAPLLGADAVRRATLADRAELDRALDEGRAAGARWRATPPAERAAVLRRLAGQLEAARTDLVTVAADEVGKLIDQADVEVSEAVDFARYYAERALDRVDGARHVPPALTVVAPPWNFPIAIPLGGVAAALAAGSAVVLKPAPPARRTAALLAEAGVRAGIPDAVLQFVVVDDGPLGQALITDDRVDQVVLTGAAETAALFRSWRPGLPLLAETSGKNAIVITPSADLDLAVADLVTSAFGHAGQKCSAASLGILVGSVARSRRFREQLVDAVTSLRVAWPTDPAAQMGPLTEPPGEKLRRGLTRLEPGQTWWVAPRRVDERLWSPGVRWGVAPGSEFHQVEYFGPVLGLMTASSLDEAIDLQNGTPFGLTAGLHSLDAVEIRRWVERVEAGNCYVNRGITGAIVRRQPFGGWKRSSVGPGAKAGGPHYVASLGSWEPDGWPTATSAEVTTESLARLVTAGGAVPGLDPVLVRAAAASDERAARTIVGALHDPSALAAEQNVLRYRPTEVTVRVEARDPWPVLREASAALAAGARVRFSFEEEPHQALRDALAGAGFDVVVESSAGFDRVAHGRVRHLGSRDLQVAVDGSIDVTVYPGPPLPGERALLPYVREQAVSVTRHRYGHPRPSPLG</sequence>
<dbReference type="GO" id="GO:0009898">
    <property type="term" value="C:cytoplasmic side of plasma membrane"/>
    <property type="evidence" value="ECO:0007669"/>
    <property type="project" value="TreeGrafter"/>
</dbReference>
<evidence type="ECO:0000256" key="1">
    <source>
        <dbReference type="ARBA" id="ARBA00004786"/>
    </source>
</evidence>
<gene>
    <name evidence="7" type="ORF">BCR15_07485</name>
</gene>
<dbReference type="GO" id="GO:0003700">
    <property type="term" value="F:DNA-binding transcription factor activity"/>
    <property type="evidence" value="ECO:0007669"/>
    <property type="project" value="InterPro"/>
</dbReference>
<dbReference type="PANTHER" id="PTHR42862:SF1">
    <property type="entry name" value="DELTA-1-PYRROLINE-5-CARBOXYLATE DEHYDROGENASE 2, ISOFORM A-RELATED"/>
    <property type="match status" value="1"/>
</dbReference>
<dbReference type="PROSITE" id="PS00687">
    <property type="entry name" value="ALDEHYDE_DEHYDR_GLU"/>
    <property type="match status" value="1"/>
</dbReference>
<dbReference type="EC" id="1.2.1.88" evidence="2"/>
<dbReference type="RefSeq" id="WP_068752212.1">
    <property type="nucleotide sequence ID" value="NZ_LR214441.1"/>
</dbReference>
<dbReference type="EMBL" id="MBQD01000023">
    <property type="protein sequence ID" value="OCL33106.1"/>
    <property type="molecule type" value="Genomic_DNA"/>
</dbReference>
<dbReference type="GO" id="GO:0003842">
    <property type="term" value="F:L-glutamate gamma-semialdehyde dehydrogenase activity"/>
    <property type="evidence" value="ECO:0007669"/>
    <property type="project" value="UniProtKB-EC"/>
</dbReference>
<dbReference type="Gene3D" id="3.40.605.10">
    <property type="entry name" value="Aldehyde Dehydrogenase, Chain A, domain 1"/>
    <property type="match status" value="1"/>
</dbReference>
<evidence type="ECO:0000313" key="8">
    <source>
        <dbReference type="Proteomes" id="UP000093501"/>
    </source>
</evidence>
<organism evidence="7 8">
    <name type="scientific">Tessaracoccus lapidicaptus</name>
    <dbReference type="NCBI Taxonomy" id="1427523"/>
    <lineage>
        <taxon>Bacteria</taxon>
        <taxon>Bacillati</taxon>
        <taxon>Actinomycetota</taxon>
        <taxon>Actinomycetes</taxon>
        <taxon>Propionibacteriales</taxon>
        <taxon>Propionibacteriaceae</taxon>
        <taxon>Tessaracoccus</taxon>
    </lineage>
</organism>
<dbReference type="Gene3D" id="3.40.309.10">
    <property type="entry name" value="Aldehyde Dehydrogenase, Chain A, domain 2"/>
    <property type="match status" value="1"/>
</dbReference>
<dbReference type="SUPFAM" id="SSF53720">
    <property type="entry name" value="ALDH-like"/>
    <property type="match status" value="1"/>
</dbReference>
<dbReference type="InterPro" id="IPR016163">
    <property type="entry name" value="Ald_DH_C"/>
</dbReference>
<comment type="caution">
    <text evidence="7">The sequence shown here is derived from an EMBL/GenBank/DDBJ whole genome shotgun (WGS) entry which is preliminary data.</text>
</comment>
<evidence type="ECO:0000313" key="7">
    <source>
        <dbReference type="EMBL" id="OCL33106.1"/>
    </source>
</evidence>
<dbReference type="InterPro" id="IPR016161">
    <property type="entry name" value="Ald_DH/histidinol_DH"/>
</dbReference>
<dbReference type="PIRSF" id="PIRSF000197">
    <property type="entry name" value="Bifunct_PutA"/>
    <property type="match status" value="1"/>
</dbReference>
<dbReference type="SUPFAM" id="SSF51730">
    <property type="entry name" value="FAD-linked oxidoreductase"/>
    <property type="match status" value="1"/>
</dbReference>
<dbReference type="Proteomes" id="UP000093501">
    <property type="component" value="Unassembled WGS sequence"/>
</dbReference>
<comment type="catalytic activity">
    <reaction evidence="5">
        <text>L-glutamate 5-semialdehyde + NAD(+) + H2O = L-glutamate + NADH + 2 H(+)</text>
        <dbReference type="Rhea" id="RHEA:30235"/>
        <dbReference type="ChEBI" id="CHEBI:15377"/>
        <dbReference type="ChEBI" id="CHEBI:15378"/>
        <dbReference type="ChEBI" id="CHEBI:29985"/>
        <dbReference type="ChEBI" id="CHEBI:57540"/>
        <dbReference type="ChEBI" id="CHEBI:57945"/>
        <dbReference type="ChEBI" id="CHEBI:58066"/>
        <dbReference type="EC" id="1.2.1.88"/>
    </reaction>
</comment>
<evidence type="ECO:0000256" key="6">
    <source>
        <dbReference type="RuleBase" id="RU003345"/>
    </source>
</evidence>
<protein>
    <recommendedName>
        <fullName evidence="2">L-glutamate gamma-semialdehyde dehydrogenase</fullName>
        <ecNumber evidence="2">1.2.1.88</ecNumber>
    </recommendedName>
</protein>
<evidence type="ECO:0000256" key="2">
    <source>
        <dbReference type="ARBA" id="ARBA00012884"/>
    </source>
</evidence>
<name>A0A1C0AKP9_9ACTN</name>
<dbReference type="InterPro" id="IPR016160">
    <property type="entry name" value="Ald_DH_CS_CYS"/>
</dbReference>
<dbReference type="InterPro" id="IPR015590">
    <property type="entry name" value="Aldehyde_DH_dom"/>
</dbReference>
<dbReference type="InterPro" id="IPR002872">
    <property type="entry name" value="Proline_DH_dom"/>
</dbReference>
<dbReference type="InterPro" id="IPR050485">
    <property type="entry name" value="Proline_metab_enzyme"/>
</dbReference>
<evidence type="ECO:0000256" key="5">
    <source>
        <dbReference type="ARBA" id="ARBA00048142"/>
    </source>
</evidence>
<comment type="pathway">
    <text evidence="1">Amino-acid degradation; L-proline degradation into L-glutamate; L-glutamate from L-proline: step 2/2.</text>
</comment>
<proteinExistence type="inferred from homology"/>
<dbReference type="GO" id="GO:0010133">
    <property type="term" value="P:L-proline catabolic process to L-glutamate"/>
    <property type="evidence" value="ECO:0007669"/>
    <property type="project" value="InterPro"/>
</dbReference>
<keyword evidence="4" id="KW-0520">NAD</keyword>
<dbReference type="Pfam" id="PF00171">
    <property type="entry name" value="Aldedh"/>
    <property type="match status" value="1"/>
</dbReference>
<evidence type="ECO:0000256" key="3">
    <source>
        <dbReference type="ARBA" id="ARBA00023002"/>
    </source>
</evidence>
<comment type="similarity">
    <text evidence="6">Belongs to the aldehyde dehydrogenase family.</text>
</comment>
<reference evidence="8" key="1">
    <citation type="submission" date="2016-07" db="EMBL/GenBank/DDBJ databases">
        <authorList>
            <person name="Florea S."/>
            <person name="Webb J.S."/>
            <person name="Jaromczyk J."/>
            <person name="Schardl C.L."/>
        </authorList>
    </citation>
    <scope>NUCLEOTIDE SEQUENCE [LARGE SCALE GENOMIC DNA]</scope>
    <source>
        <strain evidence="8">IPBSL-7</strain>
    </source>
</reference>
<dbReference type="InterPro" id="IPR016162">
    <property type="entry name" value="Ald_DH_N"/>
</dbReference>
<dbReference type="InterPro" id="IPR025703">
    <property type="entry name" value="Bifunct_PutA"/>
</dbReference>
<keyword evidence="8" id="KW-1185">Reference proteome</keyword>
<dbReference type="AlphaFoldDB" id="A0A1C0AKP9"/>
<dbReference type="Gene3D" id="3.20.20.220">
    <property type="match status" value="1"/>
</dbReference>
<keyword evidence="3 6" id="KW-0560">Oxidoreductase</keyword>
<dbReference type="Pfam" id="PF01619">
    <property type="entry name" value="Pro_dh"/>
    <property type="match status" value="1"/>
</dbReference>
<accession>A0A1C0AKP9</accession>
<evidence type="ECO:0000256" key="4">
    <source>
        <dbReference type="ARBA" id="ARBA00023027"/>
    </source>
</evidence>
<dbReference type="GO" id="GO:0004657">
    <property type="term" value="F:proline dehydrogenase activity"/>
    <property type="evidence" value="ECO:0007669"/>
    <property type="project" value="InterPro"/>
</dbReference>
<dbReference type="PANTHER" id="PTHR42862">
    <property type="entry name" value="DELTA-1-PYRROLINE-5-CARBOXYLATE DEHYDROGENASE 1, ISOFORM A-RELATED"/>
    <property type="match status" value="1"/>
</dbReference>
<dbReference type="PROSITE" id="PS00070">
    <property type="entry name" value="ALDEHYDE_DEHYDR_CYS"/>
    <property type="match status" value="1"/>
</dbReference>
<dbReference type="InterPro" id="IPR029041">
    <property type="entry name" value="FAD-linked_oxidoreductase-like"/>
</dbReference>
<dbReference type="InterPro" id="IPR029510">
    <property type="entry name" value="Ald_DH_CS_GLU"/>
</dbReference>